<name>I0BM23_9BACL</name>
<dbReference type="KEGG" id="pmw:B2K_22440"/>
<dbReference type="AlphaFoldDB" id="I0BM23"/>
<reference evidence="1 2" key="1">
    <citation type="submission" date="2013-06" db="EMBL/GenBank/DDBJ databases">
        <title>Complete genome sequence of Paenibacillus mucilaginosus K02.</title>
        <authorList>
            <person name="Xiao B."/>
            <person name="Sun L."/>
            <person name="Xiao L."/>
            <person name="Lian B."/>
        </authorList>
    </citation>
    <scope>NUCLEOTIDE SEQUENCE [LARGE SCALE GENOMIC DNA]</scope>
    <source>
        <strain evidence="1 2">K02</strain>
    </source>
</reference>
<proteinExistence type="predicted"/>
<dbReference type="PROSITE" id="PS51257">
    <property type="entry name" value="PROKAR_LIPOPROTEIN"/>
    <property type="match status" value="1"/>
</dbReference>
<evidence type="ECO:0000313" key="1">
    <source>
        <dbReference type="EMBL" id="AFH63420.1"/>
    </source>
</evidence>
<sequence>MKLSLQIPFTFMLLLMVMLTGCSANERHYTKEDVLQTSEEQGLRLSGSAAP</sequence>
<dbReference type="HOGENOM" id="CLU_3101714_0_0_9"/>
<gene>
    <name evidence="1" type="ORF">B2K_22440</name>
</gene>
<dbReference type="Proteomes" id="UP000007392">
    <property type="component" value="Chromosome"/>
</dbReference>
<protein>
    <submittedName>
        <fullName evidence="1">Uncharacterized protein</fullName>
    </submittedName>
</protein>
<organism evidence="1 2">
    <name type="scientific">Paenibacillus mucilaginosus K02</name>
    <dbReference type="NCBI Taxonomy" id="997761"/>
    <lineage>
        <taxon>Bacteria</taxon>
        <taxon>Bacillati</taxon>
        <taxon>Bacillota</taxon>
        <taxon>Bacilli</taxon>
        <taxon>Bacillales</taxon>
        <taxon>Paenibacillaceae</taxon>
        <taxon>Paenibacillus</taxon>
    </lineage>
</organism>
<evidence type="ECO:0000313" key="2">
    <source>
        <dbReference type="Proteomes" id="UP000007392"/>
    </source>
</evidence>
<dbReference type="EMBL" id="CP003422">
    <property type="protein sequence ID" value="AFH63420.1"/>
    <property type="molecule type" value="Genomic_DNA"/>
</dbReference>
<accession>I0BM23</accession>